<dbReference type="Pfam" id="PF02311">
    <property type="entry name" value="AraC_binding"/>
    <property type="match status" value="1"/>
</dbReference>
<dbReference type="SUPFAM" id="SSF46689">
    <property type="entry name" value="Homeodomain-like"/>
    <property type="match status" value="2"/>
</dbReference>
<dbReference type="GO" id="GO:0043565">
    <property type="term" value="F:sequence-specific DNA binding"/>
    <property type="evidence" value="ECO:0007669"/>
    <property type="project" value="InterPro"/>
</dbReference>
<evidence type="ECO:0000256" key="2">
    <source>
        <dbReference type="ARBA" id="ARBA00023125"/>
    </source>
</evidence>
<evidence type="ECO:0000256" key="3">
    <source>
        <dbReference type="ARBA" id="ARBA00023159"/>
    </source>
</evidence>
<protein>
    <submittedName>
        <fullName evidence="6">AraC-like DNA-binding protein</fullName>
    </submittedName>
</protein>
<comment type="caution">
    <text evidence="6">The sequence shown here is derived from an EMBL/GenBank/DDBJ whole genome shotgun (WGS) entry which is preliminary data.</text>
</comment>
<dbReference type="InterPro" id="IPR050204">
    <property type="entry name" value="AraC_XylS_family_regulators"/>
</dbReference>
<evidence type="ECO:0000256" key="4">
    <source>
        <dbReference type="ARBA" id="ARBA00023163"/>
    </source>
</evidence>
<keyword evidence="1" id="KW-0805">Transcription regulation</keyword>
<dbReference type="InterPro" id="IPR009057">
    <property type="entry name" value="Homeodomain-like_sf"/>
</dbReference>
<dbReference type="InterPro" id="IPR014710">
    <property type="entry name" value="RmlC-like_jellyroll"/>
</dbReference>
<organism evidence="6 7">
    <name type="scientific">Prosthecobacter fusiformis</name>
    <dbReference type="NCBI Taxonomy" id="48464"/>
    <lineage>
        <taxon>Bacteria</taxon>
        <taxon>Pseudomonadati</taxon>
        <taxon>Verrucomicrobiota</taxon>
        <taxon>Verrucomicrobiia</taxon>
        <taxon>Verrucomicrobiales</taxon>
        <taxon>Verrucomicrobiaceae</taxon>
        <taxon>Prosthecobacter</taxon>
    </lineage>
</organism>
<dbReference type="AlphaFoldDB" id="A0A4R7RM61"/>
<dbReference type="SUPFAM" id="SSF51215">
    <property type="entry name" value="Regulatory protein AraC"/>
    <property type="match status" value="1"/>
</dbReference>
<keyword evidence="3" id="KW-0010">Activator</keyword>
<feature type="domain" description="HTH araC/xylS-type" evidence="5">
    <location>
        <begin position="221"/>
        <end position="319"/>
    </location>
</feature>
<dbReference type="SMART" id="SM00342">
    <property type="entry name" value="HTH_ARAC"/>
    <property type="match status" value="1"/>
</dbReference>
<dbReference type="PROSITE" id="PS00041">
    <property type="entry name" value="HTH_ARAC_FAMILY_1"/>
    <property type="match status" value="1"/>
</dbReference>
<dbReference type="Gene3D" id="1.10.10.60">
    <property type="entry name" value="Homeodomain-like"/>
    <property type="match status" value="2"/>
</dbReference>
<sequence length="323" mass="36953">MSVTRNFFDLGRKEEVDLKKNHAPVNICAALMLYYTAMNVPPPETLFLKNLYATPADWQRDLFYSVVRAGHLKASVEHRIQRETYPGHELILCLSGQGWVQVAGRRHEVGPQDLVWVNCHHPHAYGAISKDPWEVYWVRVEGRSLDRLAQLLEVRSMPVMGGFDATGAAVEFERSFDYLDGNRPCDAANVNAAIAAIIAKAFDARLSDPDLIRPDLPMPVQKALEKMRLYFHQPIRVVELAQLAGMSESHFSRQFKSAIGTSPIDWLRRERINQAKRRLIESDDPVKEIARQVGYADQFFFSKDFKRMTKLTPTQFRDQEKPA</sequence>
<dbReference type="PRINTS" id="PR00032">
    <property type="entry name" value="HTHARAC"/>
</dbReference>
<keyword evidence="2 6" id="KW-0238">DNA-binding</keyword>
<keyword evidence="7" id="KW-1185">Reference proteome</keyword>
<evidence type="ECO:0000256" key="1">
    <source>
        <dbReference type="ARBA" id="ARBA00023015"/>
    </source>
</evidence>
<evidence type="ECO:0000259" key="5">
    <source>
        <dbReference type="PROSITE" id="PS01124"/>
    </source>
</evidence>
<keyword evidence="4" id="KW-0804">Transcription</keyword>
<name>A0A4R7RM61_9BACT</name>
<dbReference type="GO" id="GO:0003700">
    <property type="term" value="F:DNA-binding transcription factor activity"/>
    <property type="evidence" value="ECO:0007669"/>
    <property type="project" value="InterPro"/>
</dbReference>
<reference evidence="6 7" key="1">
    <citation type="submission" date="2019-03" db="EMBL/GenBank/DDBJ databases">
        <title>Genomic Encyclopedia of Archaeal and Bacterial Type Strains, Phase II (KMG-II): from individual species to whole genera.</title>
        <authorList>
            <person name="Goeker M."/>
        </authorList>
    </citation>
    <scope>NUCLEOTIDE SEQUENCE [LARGE SCALE GENOMIC DNA]</scope>
    <source>
        <strain evidence="6 7">ATCC 25309</strain>
    </source>
</reference>
<dbReference type="InterPro" id="IPR018060">
    <property type="entry name" value="HTH_AraC"/>
</dbReference>
<accession>A0A4R7RM61</accession>
<dbReference type="InterPro" id="IPR037923">
    <property type="entry name" value="HTH-like"/>
</dbReference>
<dbReference type="PROSITE" id="PS01124">
    <property type="entry name" value="HTH_ARAC_FAMILY_2"/>
    <property type="match status" value="1"/>
</dbReference>
<evidence type="ECO:0000313" key="6">
    <source>
        <dbReference type="EMBL" id="TDU66480.1"/>
    </source>
</evidence>
<dbReference type="InterPro" id="IPR020449">
    <property type="entry name" value="Tscrpt_reg_AraC-type_HTH"/>
</dbReference>
<dbReference type="Proteomes" id="UP000295662">
    <property type="component" value="Unassembled WGS sequence"/>
</dbReference>
<proteinExistence type="predicted"/>
<dbReference type="PANTHER" id="PTHR46796">
    <property type="entry name" value="HTH-TYPE TRANSCRIPTIONAL ACTIVATOR RHAS-RELATED"/>
    <property type="match status" value="1"/>
</dbReference>
<dbReference type="PANTHER" id="PTHR46796:SF7">
    <property type="entry name" value="ARAC FAMILY TRANSCRIPTIONAL REGULATOR"/>
    <property type="match status" value="1"/>
</dbReference>
<dbReference type="InterPro" id="IPR018062">
    <property type="entry name" value="HTH_AraC-typ_CS"/>
</dbReference>
<dbReference type="EMBL" id="SOCA01000008">
    <property type="protein sequence ID" value="TDU66480.1"/>
    <property type="molecule type" value="Genomic_DNA"/>
</dbReference>
<gene>
    <name evidence="6" type="ORF">EI77_03575</name>
</gene>
<dbReference type="Pfam" id="PF12833">
    <property type="entry name" value="HTH_18"/>
    <property type="match status" value="1"/>
</dbReference>
<dbReference type="InterPro" id="IPR003313">
    <property type="entry name" value="AraC-bd"/>
</dbReference>
<dbReference type="Gene3D" id="2.60.120.10">
    <property type="entry name" value="Jelly Rolls"/>
    <property type="match status" value="1"/>
</dbReference>
<evidence type="ECO:0000313" key="7">
    <source>
        <dbReference type="Proteomes" id="UP000295662"/>
    </source>
</evidence>